<dbReference type="AlphaFoldDB" id="A0AAU7QZT1"/>
<evidence type="ECO:0000256" key="6">
    <source>
        <dbReference type="PIRNR" id="PIRNR000535"/>
    </source>
</evidence>
<dbReference type="NCBIfam" id="TIGR03168">
    <property type="entry name" value="1-PFK"/>
    <property type="match status" value="1"/>
</dbReference>
<feature type="domain" description="Carbohydrate kinase PfkB" evidence="7">
    <location>
        <begin position="22"/>
        <end position="289"/>
    </location>
</feature>
<dbReference type="Pfam" id="PF00294">
    <property type="entry name" value="PfkB"/>
    <property type="match status" value="1"/>
</dbReference>
<gene>
    <name evidence="8" type="primary">pfkB</name>
    <name evidence="8" type="ORF">ABIH81_29455</name>
</gene>
<dbReference type="GO" id="GO:0005524">
    <property type="term" value="F:ATP binding"/>
    <property type="evidence" value="ECO:0007669"/>
    <property type="project" value="UniProtKB-KW"/>
</dbReference>
<dbReference type="InterPro" id="IPR011611">
    <property type="entry name" value="PfkB_dom"/>
</dbReference>
<dbReference type="PIRSF" id="PIRSF000535">
    <property type="entry name" value="1PFK/6PFK/LacC"/>
    <property type="match status" value="1"/>
</dbReference>
<dbReference type="SUPFAM" id="SSF53613">
    <property type="entry name" value="Ribokinase-like"/>
    <property type="match status" value="1"/>
</dbReference>
<dbReference type="PANTHER" id="PTHR46566">
    <property type="entry name" value="1-PHOSPHOFRUCTOKINASE-RELATED"/>
    <property type="match status" value="1"/>
</dbReference>
<name>A0AAU7QZT1_9ACTN</name>
<dbReference type="GO" id="GO:0008662">
    <property type="term" value="F:1-phosphofructokinase activity"/>
    <property type="evidence" value="ECO:0007669"/>
    <property type="project" value="UniProtKB-EC"/>
</dbReference>
<dbReference type="InterPro" id="IPR022463">
    <property type="entry name" value="1-PFruKinase"/>
</dbReference>
<evidence type="ECO:0000256" key="4">
    <source>
        <dbReference type="ARBA" id="ARBA00022777"/>
    </source>
</evidence>
<evidence type="ECO:0000256" key="2">
    <source>
        <dbReference type="ARBA" id="ARBA00022679"/>
    </source>
</evidence>
<keyword evidence="2 6" id="KW-0808">Transferase</keyword>
<dbReference type="GO" id="GO:0044281">
    <property type="term" value="P:small molecule metabolic process"/>
    <property type="evidence" value="ECO:0007669"/>
    <property type="project" value="UniProtKB-ARBA"/>
</dbReference>
<accession>A0AAU7QZT1</accession>
<evidence type="ECO:0000256" key="1">
    <source>
        <dbReference type="ARBA" id="ARBA00010688"/>
    </source>
</evidence>
<evidence type="ECO:0000259" key="7">
    <source>
        <dbReference type="Pfam" id="PF00294"/>
    </source>
</evidence>
<keyword evidence="3" id="KW-0547">Nucleotide-binding</keyword>
<dbReference type="FunFam" id="3.40.1190.20:FF:000001">
    <property type="entry name" value="Phosphofructokinase"/>
    <property type="match status" value="1"/>
</dbReference>
<dbReference type="RefSeq" id="WP_349878130.1">
    <property type="nucleotide sequence ID" value="NZ_CP157974.1"/>
</dbReference>
<sequence>MIITLTPNPSVDRTVFIDALPRGSVIRSGRSRSEPSGKGVNVALALRAHGHDVIAVLPVGGSTGTQLGEMLRAAGVAHHTVPITGEVRSNISLVEPDGTVTKVNERGPALNVAEVETLVAAALKDTHGATWLAACGSLPAGVPTDLYARLTVAAHRDGVRTAVDSSGPALRAALAAGPDLVKPNAHELAEVSGRDLHTIGDVVDAAELLRTQGARAVLASLGPDGAVLVDDQGALHAEATVAKVVSAVGAGDALLAGFLSAGGGGRDALQVAMTWAAAAVQHEGTLFSVTDADGTVRIHEEVSRSRRLAEPVTQGG</sequence>
<dbReference type="GO" id="GO:0016052">
    <property type="term" value="P:carbohydrate catabolic process"/>
    <property type="evidence" value="ECO:0007669"/>
    <property type="project" value="UniProtKB-ARBA"/>
</dbReference>
<keyword evidence="4" id="KW-0418">Kinase</keyword>
<evidence type="ECO:0000256" key="3">
    <source>
        <dbReference type="ARBA" id="ARBA00022741"/>
    </source>
</evidence>
<keyword evidence="5" id="KW-0067">ATP-binding</keyword>
<dbReference type="NCBIfam" id="TIGR03828">
    <property type="entry name" value="pfkB"/>
    <property type="match status" value="1"/>
</dbReference>
<dbReference type="InterPro" id="IPR029056">
    <property type="entry name" value="Ribokinase-like"/>
</dbReference>
<dbReference type="PANTHER" id="PTHR46566:SF5">
    <property type="entry name" value="1-PHOSPHOFRUCTOKINASE"/>
    <property type="match status" value="1"/>
</dbReference>
<dbReference type="Gene3D" id="3.40.1190.20">
    <property type="match status" value="1"/>
</dbReference>
<dbReference type="EC" id="2.7.1.56" evidence="8"/>
<comment type="similarity">
    <text evidence="1">Belongs to the carbohydrate kinase PfkB family.</text>
</comment>
<evidence type="ECO:0000256" key="5">
    <source>
        <dbReference type="ARBA" id="ARBA00022840"/>
    </source>
</evidence>
<proteinExistence type="inferred from homology"/>
<dbReference type="InterPro" id="IPR017583">
    <property type="entry name" value="Tagatose/fructose_Pkinase"/>
</dbReference>
<organism evidence="8">
    <name type="scientific">Micromonospora sp. HUAS YX12</name>
    <dbReference type="NCBI Taxonomy" id="3156396"/>
    <lineage>
        <taxon>Bacteria</taxon>
        <taxon>Bacillati</taxon>
        <taxon>Actinomycetota</taxon>
        <taxon>Actinomycetes</taxon>
        <taxon>Micromonosporales</taxon>
        <taxon>Micromonosporaceae</taxon>
        <taxon>Micromonospora</taxon>
    </lineage>
</organism>
<dbReference type="GO" id="GO:0005829">
    <property type="term" value="C:cytosol"/>
    <property type="evidence" value="ECO:0007669"/>
    <property type="project" value="TreeGrafter"/>
</dbReference>
<reference evidence="8" key="1">
    <citation type="submission" date="2024-06" db="EMBL/GenBank/DDBJ databases">
        <title>Micromonospora sp. strain HUAS YX12 genome sequences.</title>
        <authorList>
            <person name="Mo P."/>
        </authorList>
    </citation>
    <scope>NUCLEOTIDE SEQUENCE</scope>
    <source>
        <strain evidence="8">HUAS YX12</strain>
    </source>
</reference>
<dbReference type="CDD" id="cd01164">
    <property type="entry name" value="FruK_PfkB_like"/>
    <property type="match status" value="1"/>
</dbReference>
<protein>
    <submittedName>
        <fullName evidence="8">1-phosphofructokinase</fullName>
        <ecNumber evidence="8">2.7.1.56</ecNumber>
    </submittedName>
</protein>
<dbReference type="EMBL" id="CP157974">
    <property type="protein sequence ID" value="XBT81708.1"/>
    <property type="molecule type" value="Genomic_DNA"/>
</dbReference>
<evidence type="ECO:0000313" key="8">
    <source>
        <dbReference type="EMBL" id="XBT81708.1"/>
    </source>
</evidence>